<accession>N6YPW1</accession>
<protein>
    <submittedName>
        <fullName evidence="6">LysR family transcriptional regulator</fullName>
    </submittedName>
</protein>
<dbReference type="InterPro" id="IPR036390">
    <property type="entry name" value="WH_DNA-bd_sf"/>
</dbReference>
<dbReference type="FunFam" id="1.10.10.10:FF:000001">
    <property type="entry name" value="LysR family transcriptional regulator"/>
    <property type="match status" value="1"/>
</dbReference>
<evidence type="ECO:0000256" key="1">
    <source>
        <dbReference type="ARBA" id="ARBA00009437"/>
    </source>
</evidence>
<dbReference type="Pfam" id="PF03466">
    <property type="entry name" value="LysR_substrate"/>
    <property type="match status" value="1"/>
</dbReference>
<evidence type="ECO:0000256" key="3">
    <source>
        <dbReference type="ARBA" id="ARBA00023125"/>
    </source>
</evidence>
<dbReference type="Pfam" id="PF00126">
    <property type="entry name" value="HTH_1"/>
    <property type="match status" value="1"/>
</dbReference>
<dbReference type="InterPro" id="IPR036388">
    <property type="entry name" value="WH-like_DNA-bd_sf"/>
</dbReference>
<dbReference type="GO" id="GO:0006351">
    <property type="term" value="P:DNA-templated transcription"/>
    <property type="evidence" value="ECO:0007669"/>
    <property type="project" value="TreeGrafter"/>
</dbReference>
<evidence type="ECO:0000259" key="5">
    <source>
        <dbReference type="PROSITE" id="PS50931"/>
    </source>
</evidence>
<comment type="similarity">
    <text evidence="1">Belongs to the LysR transcriptional regulatory family.</text>
</comment>
<keyword evidence="4" id="KW-0804">Transcription</keyword>
<dbReference type="FunFam" id="3.40.190.290:FF:000001">
    <property type="entry name" value="Transcriptional regulator, LysR family"/>
    <property type="match status" value="1"/>
</dbReference>
<name>N6YPW1_9RHOO</name>
<dbReference type="PROSITE" id="PS50931">
    <property type="entry name" value="HTH_LYSR"/>
    <property type="match status" value="1"/>
</dbReference>
<dbReference type="AlphaFoldDB" id="N6YPW1"/>
<evidence type="ECO:0000256" key="2">
    <source>
        <dbReference type="ARBA" id="ARBA00023015"/>
    </source>
</evidence>
<keyword evidence="3" id="KW-0238">DNA-binding</keyword>
<evidence type="ECO:0000256" key="4">
    <source>
        <dbReference type="ARBA" id="ARBA00023163"/>
    </source>
</evidence>
<feature type="domain" description="HTH lysR-type" evidence="5">
    <location>
        <begin position="1"/>
        <end position="59"/>
    </location>
</feature>
<dbReference type="OrthoDB" id="8705920at2"/>
<dbReference type="SUPFAM" id="SSF46785">
    <property type="entry name" value="Winged helix' DNA-binding domain"/>
    <property type="match status" value="1"/>
</dbReference>
<proteinExistence type="inferred from homology"/>
<keyword evidence="7" id="KW-1185">Reference proteome</keyword>
<dbReference type="Gene3D" id="3.40.190.290">
    <property type="match status" value="1"/>
</dbReference>
<gene>
    <name evidence="6" type="ORF">C667_14669</name>
</gene>
<dbReference type="InterPro" id="IPR058163">
    <property type="entry name" value="LysR-type_TF_proteobact-type"/>
</dbReference>
<evidence type="ECO:0000313" key="7">
    <source>
        <dbReference type="Proteomes" id="UP000013047"/>
    </source>
</evidence>
<evidence type="ECO:0000313" key="6">
    <source>
        <dbReference type="EMBL" id="ENO96306.1"/>
    </source>
</evidence>
<keyword evidence="2" id="KW-0805">Transcription regulation</keyword>
<dbReference type="PANTHER" id="PTHR30537">
    <property type="entry name" value="HTH-TYPE TRANSCRIPTIONAL REGULATOR"/>
    <property type="match status" value="1"/>
</dbReference>
<dbReference type="Gene3D" id="1.10.10.10">
    <property type="entry name" value="Winged helix-like DNA-binding domain superfamily/Winged helix DNA-binding domain"/>
    <property type="match status" value="1"/>
</dbReference>
<dbReference type="InterPro" id="IPR000847">
    <property type="entry name" value="LysR_HTH_N"/>
</dbReference>
<dbReference type="Proteomes" id="UP000013047">
    <property type="component" value="Unassembled WGS sequence"/>
</dbReference>
<comment type="caution">
    <text evidence="6">The sequence shown here is derived from an EMBL/GenBank/DDBJ whole genome shotgun (WGS) entry which is preliminary data.</text>
</comment>
<dbReference type="RefSeq" id="WP_004366948.1">
    <property type="nucleotide sequence ID" value="NZ_AMXF01000119.1"/>
</dbReference>
<dbReference type="EMBL" id="AMXF01000119">
    <property type="protein sequence ID" value="ENO96306.1"/>
    <property type="molecule type" value="Genomic_DNA"/>
</dbReference>
<dbReference type="GO" id="GO:0043565">
    <property type="term" value="F:sequence-specific DNA binding"/>
    <property type="evidence" value="ECO:0007669"/>
    <property type="project" value="TreeGrafter"/>
</dbReference>
<dbReference type="GO" id="GO:0003700">
    <property type="term" value="F:DNA-binding transcription factor activity"/>
    <property type="evidence" value="ECO:0007669"/>
    <property type="project" value="InterPro"/>
</dbReference>
<organism evidence="6 7">
    <name type="scientific">Thauera phenylacetica B4P</name>
    <dbReference type="NCBI Taxonomy" id="1234382"/>
    <lineage>
        <taxon>Bacteria</taxon>
        <taxon>Pseudomonadati</taxon>
        <taxon>Pseudomonadota</taxon>
        <taxon>Betaproteobacteria</taxon>
        <taxon>Rhodocyclales</taxon>
        <taxon>Zoogloeaceae</taxon>
        <taxon>Thauera</taxon>
    </lineage>
</organism>
<dbReference type="InterPro" id="IPR005119">
    <property type="entry name" value="LysR_subst-bd"/>
</dbReference>
<reference evidence="6 7" key="1">
    <citation type="submission" date="2012-09" db="EMBL/GenBank/DDBJ databases">
        <title>Draft Genome Sequences of 6 Strains from Genus Thauera.</title>
        <authorList>
            <person name="Liu B."/>
            <person name="Shapleigh J.P."/>
            <person name="Frostegard A.H."/>
        </authorList>
    </citation>
    <scope>NUCLEOTIDE SEQUENCE [LARGE SCALE GENOMIC DNA]</scope>
    <source>
        <strain evidence="6 7">B4P</strain>
    </source>
</reference>
<dbReference type="CDD" id="cd08472">
    <property type="entry name" value="PBP2_CrgA_like_3"/>
    <property type="match status" value="1"/>
</dbReference>
<sequence>MDRLQAMRLFTRIVELGSFSRAAEQLGLPRASATQIIQQLEAHLGVRLLARTTRQVTPTVDGTGYYRRCLRILADLDDAEAEFSQAAHHPQGRIRIDLPDSFCRLLLIPALPDFYARYPQVRIDISVGDRQIDLIREGVDCVLRIGELGDLPLHARRLGRLRQVTCASAAYLAEHPPPANLDELEGHWMVDYVSASTARSAPLEFALEGRIELRSLRSRLAVNNGGAYVAACAAGFGIVQVPDYHVREPLEQGRFVEILPAFPPPGLPVHALYPADRPLSARVRVFIDWLAERFGGAAAGG</sequence>
<dbReference type="PANTHER" id="PTHR30537:SF72">
    <property type="entry name" value="LYSR FAMILY TRANSCRIPTIONAL REGULATOR"/>
    <property type="match status" value="1"/>
</dbReference>
<dbReference type="SUPFAM" id="SSF53850">
    <property type="entry name" value="Periplasmic binding protein-like II"/>
    <property type="match status" value="1"/>
</dbReference>